<gene>
    <name evidence="5" type="ORF">WMSIL1_LOCUS929</name>
</gene>
<dbReference type="GO" id="GO:0004177">
    <property type="term" value="F:aminopeptidase activity"/>
    <property type="evidence" value="ECO:0007669"/>
    <property type="project" value="UniProtKB-KW"/>
</dbReference>
<keyword evidence="6" id="KW-1185">Reference proteome</keyword>
<keyword evidence="1" id="KW-0645">Protease</keyword>
<reference evidence="5 6" key="1">
    <citation type="submission" date="2019-07" db="EMBL/GenBank/DDBJ databases">
        <authorList>
            <person name="Jastrzebski P J."/>
            <person name="Paukszto L."/>
            <person name="Jastrzebski P J."/>
        </authorList>
    </citation>
    <scope>NUCLEOTIDE SEQUENCE [LARGE SCALE GENOMIC DNA]</scope>
    <source>
        <strain evidence="5 6">WMS-il1</strain>
    </source>
</reference>
<dbReference type="GO" id="GO:0008236">
    <property type="term" value="F:serine-type peptidase activity"/>
    <property type="evidence" value="ECO:0007669"/>
    <property type="project" value="UniProtKB-KW"/>
</dbReference>
<dbReference type="EMBL" id="CABIJS010000022">
    <property type="protein sequence ID" value="VUZ39744.1"/>
    <property type="molecule type" value="Genomic_DNA"/>
</dbReference>
<dbReference type="PANTHER" id="PTHR11731:SF200">
    <property type="entry name" value="DIPEPTIDYL PEPTIDASE 10, ISOFORM B"/>
    <property type="match status" value="1"/>
</dbReference>
<evidence type="ECO:0000313" key="6">
    <source>
        <dbReference type="Proteomes" id="UP000321570"/>
    </source>
</evidence>
<dbReference type="GO" id="GO:0006508">
    <property type="term" value="P:proteolysis"/>
    <property type="evidence" value="ECO:0007669"/>
    <property type="project" value="InterPro"/>
</dbReference>
<dbReference type="InterPro" id="IPR001375">
    <property type="entry name" value="Peptidase_S9_cat"/>
</dbReference>
<evidence type="ECO:0000256" key="3">
    <source>
        <dbReference type="ARBA" id="ARBA00023180"/>
    </source>
</evidence>
<keyword evidence="1" id="KW-0031">Aminopeptidase</keyword>
<feature type="non-terminal residue" evidence="5">
    <location>
        <position position="86"/>
    </location>
</feature>
<dbReference type="SUPFAM" id="SSF53474">
    <property type="entry name" value="alpha/beta-Hydrolases"/>
    <property type="match status" value="1"/>
</dbReference>
<dbReference type="PANTHER" id="PTHR11731">
    <property type="entry name" value="PROTEASE FAMILY S9B,C DIPEPTIDYL-PEPTIDASE IV-RELATED"/>
    <property type="match status" value="1"/>
</dbReference>
<dbReference type="InterPro" id="IPR029058">
    <property type="entry name" value="AB_hydrolase_fold"/>
</dbReference>
<dbReference type="Gene3D" id="3.40.50.1820">
    <property type="entry name" value="alpha/beta hydrolase"/>
    <property type="match status" value="1"/>
</dbReference>
<proteinExistence type="predicted"/>
<dbReference type="GO" id="GO:0005886">
    <property type="term" value="C:plasma membrane"/>
    <property type="evidence" value="ECO:0007669"/>
    <property type="project" value="TreeGrafter"/>
</dbReference>
<evidence type="ECO:0000313" key="5">
    <source>
        <dbReference type="EMBL" id="VUZ39744.1"/>
    </source>
</evidence>
<keyword evidence="1" id="KW-0378">Hydrolase</keyword>
<name>A0A564XZI7_HYMDI</name>
<protein>
    <recommendedName>
        <fullName evidence="4">Peptidase S9 prolyl oligopeptidase catalytic domain-containing protein</fullName>
    </recommendedName>
</protein>
<keyword evidence="2" id="KW-0720">Serine protease</keyword>
<dbReference type="GO" id="GO:0008239">
    <property type="term" value="F:dipeptidyl-peptidase activity"/>
    <property type="evidence" value="ECO:0007669"/>
    <property type="project" value="TreeGrafter"/>
</dbReference>
<evidence type="ECO:0000259" key="4">
    <source>
        <dbReference type="Pfam" id="PF00326"/>
    </source>
</evidence>
<organism evidence="5 6">
    <name type="scientific">Hymenolepis diminuta</name>
    <name type="common">Rat tapeworm</name>
    <dbReference type="NCBI Taxonomy" id="6216"/>
    <lineage>
        <taxon>Eukaryota</taxon>
        <taxon>Metazoa</taxon>
        <taxon>Spiralia</taxon>
        <taxon>Lophotrochozoa</taxon>
        <taxon>Platyhelminthes</taxon>
        <taxon>Cestoda</taxon>
        <taxon>Eucestoda</taxon>
        <taxon>Cyclophyllidea</taxon>
        <taxon>Hymenolepididae</taxon>
        <taxon>Hymenolepis</taxon>
    </lineage>
</organism>
<feature type="domain" description="Peptidase S9 prolyl oligopeptidase catalytic" evidence="4">
    <location>
        <begin position="4"/>
        <end position="80"/>
    </location>
</feature>
<keyword evidence="3" id="KW-0325">Glycoprotein</keyword>
<evidence type="ECO:0000256" key="2">
    <source>
        <dbReference type="ARBA" id="ARBA00022825"/>
    </source>
</evidence>
<accession>A0A564XZI7</accession>
<evidence type="ECO:0000256" key="1">
    <source>
        <dbReference type="ARBA" id="ARBA00022438"/>
    </source>
</evidence>
<dbReference type="Proteomes" id="UP000321570">
    <property type="component" value="Unassembled WGS sequence"/>
</dbReference>
<dbReference type="AlphaFoldDB" id="A0A564XZI7"/>
<dbReference type="InterPro" id="IPR050278">
    <property type="entry name" value="Serine_Prot_S9B/DPPIV"/>
</dbReference>
<dbReference type="Pfam" id="PF00326">
    <property type="entry name" value="Peptidase_S9"/>
    <property type="match status" value="1"/>
</dbReference>
<sequence>MNGLREILKTHKYLNKSRVCAFGWSYGGFTVANMLGHPDNDFLFCGVAVAPVTDFRLYDAAYTERFLGLYSENAHAYERTRISQLA</sequence>